<proteinExistence type="inferred from homology"/>
<dbReference type="InterPro" id="IPR001461">
    <property type="entry name" value="Aspartic_peptidase_A1"/>
</dbReference>
<dbReference type="PANTHER" id="PTHR47966:SF51">
    <property type="entry name" value="BETA-SITE APP-CLEAVING ENZYME, ISOFORM A-RELATED"/>
    <property type="match status" value="1"/>
</dbReference>
<comment type="caution">
    <text evidence="4">The sequence shown here is derived from an EMBL/GenBank/DDBJ whole genome shotgun (WGS) entry which is preliminary data.</text>
</comment>
<dbReference type="Gene3D" id="2.40.70.10">
    <property type="entry name" value="Acid Proteases"/>
    <property type="match status" value="2"/>
</dbReference>
<dbReference type="Proteomes" id="UP001365542">
    <property type="component" value="Unassembled WGS sequence"/>
</dbReference>
<evidence type="ECO:0000313" key="5">
    <source>
        <dbReference type="Proteomes" id="UP001365542"/>
    </source>
</evidence>
<accession>A0AAV9WUU2</accession>
<dbReference type="GO" id="GO:0006508">
    <property type="term" value="P:proteolysis"/>
    <property type="evidence" value="ECO:0007669"/>
    <property type="project" value="InterPro"/>
</dbReference>
<gene>
    <name evidence="4" type="ORF">TWF694_005139</name>
</gene>
<keyword evidence="2" id="KW-1133">Transmembrane helix</keyword>
<evidence type="ECO:0000259" key="3">
    <source>
        <dbReference type="PROSITE" id="PS51767"/>
    </source>
</evidence>
<evidence type="ECO:0000256" key="2">
    <source>
        <dbReference type="SAM" id="Phobius"/>
    </source>
</evidence>
<dbReference type="Pfam" id="PF00026">
    <property type="entry name" value="Asp"/>
    <property type="match status" value="1"/>
</dbReference>
<evidence type="ECO:0000256" key="1">
    <source>
        <dbReference type="ARBA" id="ARBA00007447"/>
    </source>
</evidence>
<dbReference type="SUPFAM" id="SSF50630">
    <property type="entry name" value="Acid proteases"/>
    <property type="match status" value="1"/>
</dbReference>
<dbReference type="PANTHER" id="PTHR47966">
    <property type="entry name" value="BETA-SITE APP-CLEAVING ENZYME, ISOFORM A-RELATED"/>
    <property type="match status" value="1"/>
</dbReference>
<keyword evidence="2" id="KW-0812">Transmembrane</keyword>
<evidence type="ECO:0000313" key="4">
    <source>
        <dbReference type="EMBL" id="KAK6526557.1"/>
    </source>
</evidence>
<sequence>MYAVGAWVSDTVYLGGTAVESASFGIVTEYQGTPSLGLGIGAPGDTLLAPFLKTVKLANLINTPTYGIYFGDWRAQNVAAASMTMGGLDLAKFTMPLKTYTQNSNDIFSITLDKIGIISIDGTDISLRCPTPLQGVHARFSISHPFISLPDSFLENILIQIHAVQDESHNWTVTEIPDEIEGLEFTLPANLTIFLPFSQIVAPHPTEKGLYYVLLKPLGTEPSVILGVPFFRSAYFFYDYEKTEISIAAGVYNATETAIREVGHNNTSVRLLGLDGIQPPTKPVPYEPNLSYQSMVKLFAGGMGGLLFIVFMGSVSLLVYRRLRRMPPPFPPPPMYYTGVYTGYKHELFAPTHVKTVNPVAPGVVGDLELDSKSVRGLELDTISPISELAPTIPRLELQ</sequence>
<dbReference type="InterPro" id="IPR021109">
    <property type="entry name" value="Peptidase_aspartic_dom_sf"/>
</dbReference>
<dbReference type="AlphaFoldDB" id="A0AAV9WUU2"/>
<dbReference type="PROSITE" id="PS51767">
    <property type="entry name" value="PEPTIDASE_A1"/>
    <property type="match status" value="1"/>
</dbReference>
<reference evidence="4 5" key="1">
    <citation type="submission" date="2019-10" db="EMBL/GenBank/DDBJ databases">
        <authorList>
            <person name="Palmer J.M."/>
        </authorList>
    </citation>
    <scope>NUCLEOTIDE SEQUENCE [LARGE SCALE GENOMIC DNA]</scope>
    <source>
        <strain evidence="4 5">TWF694</strain>
    </source>
</reference>
<protein>
    <recommendedName>
        <fullName evidence="3">Peptidase A1 domain-containing protein</fullName>
    </recommendedName>
</protein>
<keyword evidence="2" id="KW-0472">Membrane</keyword>
<name>A0AAV9WUU2_9PEZI</name>
<comment type="similarity">
    <text evidence="1">Belongs to the peptidase A1 family.</text>
</comment>
<keyword evidence="5" id="KW-1185">Reference proteome</keyword>
<dbReference type="GO" id="GO:0004190">
    <property type="term" value="F:aspartic-type endopeptidase activity"/>
    <property type="evidence" value="ECO:0007669"/>
    <property type="project" value="InterPro"/>
</dbReference>
<dbReference type="EMBL" id="JAVHJO010000016">
    <property type="protein sequence ID" value="KAK6526557.1"/>
    <property type="molecule type" value="Genomic_DNA"/>
</dbReference>
<feature type="domain" description="Peptidase A1" evidence="3">
    <location>
        <begin position="1"/>
        <end position="248"/>
    </location>
</feature>
<organism evidence="4 5">
    <name type="scientific">Orbilia ellipsospora</name>
    <dbReference type="NCBI Taxonomy" id="2528407"/>
    <lineage>
        <taxon>Eukaryota</taxon>
        <taxon>Fungi</taxon>
        <taxon>Dikarya</taxon>
        <taxon>Ascomycota</taxon>
        <taxon>Pezizomycotina</taxon>
        <taxon>Orbiliomycetes</taxon>
        <taxon>Orbiliales</taxon>
        <taxon>Orbiliaceae</taxon>
        <taxon>Orbilia</taxon>
    </lineage>
</organism>
<dbReference type="InterPro" id="IPR033121">
    <property type="entry name" value="PEPTIDASE_A1"/>
</dbReference>
<feature type="transmembrane region" description="Helical" evidence="2">
    <location>
        <begin position="298"/>
        <end position="320"/>
    </location>
</feature>